<comment type="catalytic activity">
    <reaction evidence="10">
        <text>a ribonucleoside 5'-diphosphate + ATP = a ribonucleoside 5'-triphosphate + ADP</text>
        <dbReference type="Rhea" id="RHEA:18113"/>
        <dbReference type="ChEBI" id="CHEBI:30616"/>
        <dbReference type="ChEBI" id="CHEBI:57930"/>
        <dbReference type="ChEBI" id="CHEBI:61557"/>
        <dbReference type="ChEBI" id="CHEBI:456216"/>
        <dbReference type="EC" id="2.7.4.6"/>
    </reaction>
</comment>
<proteinExistence type="inferred from homology"/>
<keyword evidence="3 10" id="KW-0808">Transferase</keyword>
<gene>
    <name evidence="10 14" type="primary">ndk</name>
    <name evidence="14" type="ORF">GCM10009129_08010</name>
</gene>
<keyword evidence="10" id="KW-0479">Metal-binding</keyword>
<dbReference type="NCBIfam" id="NF001908">
    <property type="entry name" value="PRK00668.1"/>
    <property type="match status" value="1"/>
</dbReference>
<comment type="catalytic activity">
    <reaction evidence="10">
        <text>a 2'-deoxyribonucleoside 5'-diphosphate + ATP = a 2'-deoxyribonucleoside 5'-triphosphate + ADP</text>
        <dbReference type="Rhea" id="RHEA:44640"/>
        <dbReference type="ChEBI" id="CHEBI:30616"/>
        <dbReference type="ChEBI" id="CHEBI:61560"/>
        <dbReference type="ChEBI" id="CHEBI:73316"/>
        <dbReference type="ChEBI" id="CHEBI:456216"/>
        <dbReference type="EC" id="2.7.4.6"/>
    </reaction>
</comment>
<dbReference type="Proteomes" id="UP001501787">
    <property type="component" value="Unassembled WGS sequence"/>
</dbReference>
<keyword evidence="10" id="KW-0460">Magnesium</keyword>
<feature type="binding site" evidence="10 11">
    <location>
        <position position="59"/>
    </location>
    <ligand>
        <name>ATP</name>
        <dbReference type="ChEBI" id="CHEBI:30616"/>
    </ligand>
</feature>
<dbReference type="PANTHER" id="PTHR46161">
    <property type="entry name" value="NUCLEOSIDE DIPHOSPHATE KINASE"/>
    <property type="match status" value="1"/>
</dbReference>
<dbReference type="InterPro" id="IPR036850">
    <property type="entry name" value="NDK-like_dom_sf"/>
</dbReference>
<dbReference type="HAMAP" id="MF_00451">
    <property type="entry name" value="NDP_kinase"/>
    <property type="match status" value="1"/>
</dbReference>
<evidence type="ECO:0000256" key="6">
    <source>
        <dbReference type="ARBA" id="ARBA00022840"/>
    </source>
</evidence>
<comment type="function">
    <text evidence="8">(Microbial infection) Catalyzes the phosphorylation of dZDP to dZTP, when the bacterium is infected by a phage that produces the substrate for the synthesis of dZTP (2- amino-2'-deoxyadenosine 5'-triphosphate), which is then used by the phage as a DNA polymerase substrate.</text>
</comment>
<keyword evidence="6 10" id="KW-0067">ATP-binding</keyword>
<feature type="binding site" evidence="10 11">
    <location>
        <position position="114"/>
    </location>
    <ligand>
        <name>ATP</name>
        <dbReference type="ChEBI" id="CHEBI:30616"/>
    </ligand>
</feature>
<keyword evidence="10" id="KW-0963">Cytoplasm</keyword>
<dbReference type="Pfam" id="PF00334">
    <property type="entry name" value="NDK"/>
    <property type="match status" value="1"/>
</dbReference>
<evidence type="ECO:0000256" key="4">
    <source>
        <dbReference type="ARBA" id="ARBA00022741"/>
    </source>
</evidence>
<comment type="catalytic activity">
    <reaction evidence="9">
        <text>dZDP + ATP = dZTP + ADP</text>
        <dbReference type="Rhea" id="RHEA:67644"/>
        <dbReference type="ChEBI" id="CHEBI:30616"/>
        <dbReference type="ChEBI" id="CHEBI:172929"/>
        <dbReference type="ChEBI" id="CHEBI:172931"/>
        <dbReference type="ChEBI" id="CHEBI:456216"/>
    </reaction>
</comment>
<evidence type="ECO:0000256" key="1">
    <source>
        <dbReference type="ARBA" id="ARBA00008142"/>
    </source>
</evidence>
<comment type="function">
    <text evidence="10">Major role in the synthesis of nucleoside triphosphates other than ATP. The ATP gamma phosphate is transferred to the NDP beta phosphate via a ping-pong mechanism, using a phosphorylated active-site intermediate.</text>
</comment>
<feature type="binding site" evidence="10 11">
    <location>
        <position position="104"/>
    </location>
    <ligand>
        <name>ATP</name>
        <dbReference type="ChEBI" id="CHEBI:30616"/>
    </ligand>
</feature>
<sequence length="143" mass="15606">MAIERTLSIIKPDAVGGNHIGAIYDRFEQAGLRIVGAKMLQLDDEKAGGFYAEHAERPFYNDLKSFMTSGPVLVSVLEGEDAIAKHRDIMGATNPKEAAEGTIRADFANSIDENAVHGSDSAQSAAREISYFFNEDEVCPRTR</sequence>
<comment type="subcellular location">
    <subcellularLocation>
        <location evidence="10">Cytoplasm</location>
    </subcellularLocation>
</comment>
<evidence type="ECO:0000259" key="13">
    <source>
        <dbReference type="SMART" id="SM00562"/>
    </source>
</evidence>
<comment type="similarity">
    <text evidence="1 10 11 12">Belongs to the NDK family.</text>
</comment>
<evidence type="ECO:0000256" key="3">
    <source>
        <dbReference type="ARBA" id="ARBA00022679"/>
    </source>
</evidence>
<evidence type="ECO:0000256" key="5">
    <source>
        <dbReference type="ARBA" id="ARBA00022777"/>
    </source>
</evidence>
<evidence type="ECO:0000313" key="15">
    <source>
        <dbReference type="Proteomes" id="UP001501787"/>
    </source>
</evidence>
<dbReference type="PRINTS" id="PR01243">
    <property type="entry name" value="NUCDPKINASE"/>
</dbReference>
<feature type="binding site" evidence="10 11">
    <location>
        <position position="87"/>
    </location>
    <ligand>
        <name>ATP</name>
        <dbReference type="ChEBI" id="CHEBI:30616"/>
    </ligand>
</feature>
<evidence type="ECO:0000256" key="10">
    <source>
        <dbReference type="HAMAP-Rule" id="MF_00451"/>
    </source>
</evidence>
<comment type="subunit">
    <text evidence="10">Homotetramer.</text>
</comment>
<protein>
    <recommendedName>
        <fullName evidence="10">Nucleoside diphosphate kinase</fullName>
        <shortName evidence="10">NDK</shortName>
        <shortName evidence="10">NDP kinase</shortName>
        <ecNumber evidence="10">2.7.4.6</ecNumber>
    </recommendedName>
    <alternativeName>
        <fullName evidence="10">Nucleoside-2-P kinase</fullName>
    </alternativeName>
</protein>
<evidence type="ECO:0000256" key="8">
    <source>
        <dbReference type="ARBA" id="ARBA00024802"/>
    </source>
</evidence>
<dbReference type="CDD" id="cd04413">
    <property type="entry name" value="NDPk_I"/>
    <property type="match status" value="1"/>
</dbReference>
<keyword evidence="5 10" id="KW-0418">Kinase</keyword>
<dbReference type="RefSeq" id="WP_201503718.1">
    <property type="nucleotide sequence ID" value="NZ_BAAAFR010000001.1"/>
</dbReference>
<keyword evidence="2 10" id="KW-0597">Phosphoprotein</keyword>
<dbReference type="EMBL" id="BAAAFR010000001">
    <property type="protein sequence ID" value="GAA0313105.1"/>
    <property type="molecule type" value="Genomic_DNA"/>
</dbReference>
<feature type="domain" description="Nucleoside diphosphate kinase-like" evidence="13">
    <location>
        <begin position="3"/>
        <end position="140"/>
    </location>
</feature>
<feature type="active site" description="Pros-phosphohistidine intermediate" evidence="10 11">
    <location>
        <position position="117"/>
    </location>
</feature>
<name>A0ABN0VPD7_9GAMM</name>
<dbReference type="EC" id="2.7.4.6" evidence="10"/>
<keyword evidence="4 10" id="KW-0547">Nucleotide-binding</keyword>
<dbReference type="PROSITE" id="PS51374">
    <property type="entry name" value="NDPK_LIKE"/>
    <property type="match status" value="1"/>
</dbReference>
<comment type="caution">
    <text evidence="14">The sequence shown here is derived from an EMBL/GenBank/DDBJ whole genome shotgun (WGS) entry which is preliminary data.</text>
</comment>
<evidence type="ECO:0000256" key="7">
    <source>
        <dbReference type="ARBA" id="ARBA00023080"/>
    </source>
</evidence>
<dbReference type="GO" id="GO:0016301">
    <property type="term" value="F:kinase activity"/>
    <property type="evidence" value="ECO:0007669"/>
    <property type="project" value="UniProtKB-KW"/>
</dbReference>
<evidence type="ECO:0000256" key="12">
    <source>
        <dbReference type="RuleBase" id="RU004011"/>
    </source>
</evidence>
<evidence type="ECO:0000256" key="11">
    <source>
        <dbReference type="PROSITE-ProRule" id="PRU00706"/>
    </source>
</evidence>
<reference evidence="14 15" key="1">
    <citation type="journal article" date="2019" name="Int. J. Syst. Evol. Microbiol.">
        <title>The Global Catalogue of Microorganisms (GCM) 10K type strain sequencing project: providing services to taxonomists for standard genome sequencing and annotation.</title>
        <authorList>
            <consortium name="The Broad Institute Genomics Platform"/>
            <consortium name="The Broad Institute Genome Sequencing Center for Infectious Disease"/>
            <person name="Wu L."/>
            <person name="Ma J."/>
        </authorList>
    </citation>
    <scope>NUCLEOTIDE SEQUENCE [LARGE SCALE GENOMIC DNA]</scope>
    <source>
        <strain evidence="14 15">JCM 16343</strain>
    </source>
</reference>
<accession>A0ABN0VPD7</accession>
<keyword evidence="15" id="KW-1185">Reference proteome</keyword>
<comment type="cofactor">
    <cofactor evidence="10">
        <name>Mg(2+)</name>
        <dbReference type="ChEBI" id="CHEBI:18420"/>
    </cofactor>
</comment>
<dbReference type="InterPro" id="IPR034907">
    <property type="entry name" value="NDK-like_dom"/>
</dbReference>
<evidence type="ECO:0000313" key="14">
    <source>
        <dbReference type="EMBL" id="GAA0313105.1"/>
    </source>
</evidence>
<dbReference type="PANTHER" id="PTHR46161:SF3">
    <property type="entry name" value="NUCLEOSIDE DIPHOSPHATE KINASE DDB_G0292928-RELATED"/>
    <property type="match status" value="1"/>
</dbReference>
<feature type="binding site" evidence="10 11">
    <location>
        <position position="11"/>
    </location>
    <ligand>
        <name>ATP</name>
        <dbReference type="ChEBI" id="CHEBI:30616"/>
    </ligand>
</feature>
<feature type="binding site" evidence="10 11">
    <location>
        <position position="93"/>
    </location>
    <ligand>
        <name>ATP</name>
        <dbReference type="ChEBI" id="CHEBI:30616"/>
    </ligand>
</feature>
<dbReference type="InterPro" id="IPR001564">
    <property type="entry name" value="Nucleoside_diP_kinase"/>
</dbReference>
<keyword evidence="7 10" id="KW-0546">Nucleotide metabolism</keyword>
<evidence type="ECO:0000256" key="9">
    <source>
        <dbReference type="ARBA" id="ARBA00047945"/>
    </source>
</evidence>
<dbReference type="SUPFAM" id="SSF54919">
    <property type="entry name" value="Nucleoside diphosphate kinase, NDK"/>
    <property type="match status" value="1"/>
</dbReference>
<dbReference type="Gene3D" id="3.30.70.141">
    <property type="entry name" value="Nucleoside diphosphate kinase-like domain"/>
    <property type="match status" value="1"/>
</dbReference>
<organism evidence="14 15">
    <name type="scientific">Psychrobacter aestuarii</name>
    <dbReference type="NCBI Taxonomy" id="556327"/>
    <lineage>
        <taxon>Bacteria</taxon>
        <taxon>Pseudomonadati</taxon>
        <taxon>Pseudomonadota</taxon>
        <taxon>Gammaproteobacteria</taxon>
        <taxon>Moraxellales</taxon>
        <taxon>Moraxellaceae</taxon>
        <taxon>Psychrobacter</taxon>
    </lineage>
</organism>
<evidence type="ECO:0000256" key="2">
    <source>
        <dbReference type="ARBA" id="ARBA00022553"/>
    </source>
</evidence>
<dbReference type="SMART" id="SM00562">
    <property type="entry name" value="NDK"/>
    <property type="match status" value="1"/>
</dbReference>